<protein>
    <submittedName>
        <fullName evidence="2">Uncharacterized protein</fullName>
    </submittedName>
</protein>
<feature type="compositionally biased region" description="Basic and acidic residues" evidence="1">
    <location>
        <begin position="112"/>
        <end position="126"/>
    </location>
</feature>
<accession>A0A811QA70</accession>
<dbReference type="AlphaFoldDB" id="A0A811QA70"/>
<dbReference type="PANTHER" id="PTHR31325">
    <property type="entry name" value="OS01G0798800 PROTEIN-RELATED"/>
    <property type="match status" value="1"/>
</dbReference>
<evidence type="ECO:0000313" key="3">
    <source>
        <dbReference type="Proteomes" id="UP000604825"/>
    </source>
</evidence>
<comment type="caution">
    <text evidence="2">The sequence shown here is derived from an EMBL/GenBank/DDBJ whole genome shotgun (WGS) entry which is preliminary data.</text>
</comment>
<sequence>MKDEEKRTKIRGLQLPDQQEQQTTFHKGVELGRQLEMIDDDKVRWRFIAEFWAETIMYVAPSENAEAHIEHLAKGGEFITHLWAMLSNAGIAKRATGEWHQPASTTKKGPPKKIETTKARTQECPF</sequence>
<feature type="region of interest" description="Disordered" evidence="1">
    <location>
        <begin position="96"/>
        <end position="126"/>
    </location>
</feature>
<organism evidence="2 3">
    <name type="scientific">Miscanthus lutarioriparius</name>
    <dbReference type="NCBI Taxonomy" id="422564"/>
    <lineage>
        <taxon>Eukaryota</taxon>
        <taxon>Viridiplantae</taxon>
        <taxon>Streptophyta</taxon>
        <taxon>Embryophyta</taxon>
        <taxon>Tracheophyta</taxon>
        <taxon>Spermatophyta</taxon>
        <taxon>Magnoliopsida</taxon>
        <taxon>Liliopsida</taxon>
        <taxon>Poales</taxon>
        <taxon>Poaceae</taxon>
        <taxon>PACMAD clade</taxon>
        <taxon>Panicoideae</taxon>
        <taxon>Andropogonodae</taxon>
        <taxon>Andropogoneae</taxon>
        <taxon>Saccharinae</taxon>
        <taxon>Miscanthus</taxon>
    </lineage>
</organism>
<keyword evidence="3" id="KW-1185">Reference proteome</keyword>
<gene>
    <name evidence="2" type="ORF">NCGR_LOCUS38710</name>
</gene>
<reference evidence="2" key="1">
    <citation type="submission" date="2020-10" db="EMBL/GenBank/DDBJ databases">
        <authorList>
            <person name="Han B."/>
            <person name="Lu T."/>
            <person name="Zhao Q."/>
            <person name="Huang X."/>
            <person name="Zhao Y."/>
        </authorList>
    </citation>
    <scope>NUCLEOTIDE SEQUENCE</scope>
</reference>
<dbReference type="Pfam" id="PF04578">
    <property type="entry name" value="DUF594"/>
    <property type="match status" value="1"/>
</dbReference>
<dbReference type="EMBL" id="CAJGYO010000009">
    <property type="protein sequence ID" value="CAD6255114.1"/>
    <property type="molecule type" value="Genomic_DNA"/>
</dbReference>
<evidence type="ECO:0000313" key="2">
    <source>
        <dbReference type="EMBL" id="CAD6255114.1"/>
    </source>
</evidence>
<dbReference type="OrthoDB" id="686547at2759"/>
<dbReference type="InterPro" id="IPR007658">
    <property type="entry name" value="DUF594"/>
</dbReference>
<evidence type="ECO:0000256" key="1">
    <source>
        <dbReference type="SAM" id="MobiDB-lite"/>
    </source>
</evidence>
<feature type="region of interest" description="Disordered" evidence="1">
    <location>
        <begin position="1"/>
        <end position="22"/>
    </location>
</feature>
<proteinExistence type="predicted"/>
<name>A0A811QA70_9POAL</name>
<dbReference type="Proteomes" id="UP000604825">
    <property type="component" value="Unassembled WGS sequence"/>
</dbReference>